<dbReference type="VEuPathDB" id="FungiDB:F503_08760"/>
<feature type="region of interest" description="Disordered" evidence="1">
    <location>
        <begin position="15"/>
        <end position="86"/>
    </location>
</feature>
<accession>S3CPL4</accession>
<protein>
    <submittedName>
        <fullName evidence="2">Uncharacterized protein</fullName>
    </submittedName>
</protein>
<evidence type="ECO:0000313" key="3">
    <source>
        <dbReference type="Proteomes" id="UP000016923"/>
    </source>
</evidence>
<feature type="compositionally biased region" description="Basic and acidic residues" evidence="1">
    <location>
        <begin position="41"/>
        <end position="57"/>
    </location>
</feature>
<proteinExistence type="predicted"/>
<dbReference type="Proteomes" id="UP000016923">
    <property type="component" value="Unassembled WGS sequence"/>
</dbReference>
<gene>
    <name evidence="2" type="ORF">F503_08760</name>
</gene>
<sequence length="86" mass="9286">MEGYYGIDLWAPSDSAIVPRAGPADESKASRDASDEDDDVIDKRGQPTTETRNRTESEESPEYLDGADVPSGCAATRVRDGLEPPE</sequence>
<evidence type="ECO:0000256" key="1">
    <source>
        <dbReference type="SAM" id="MobiDB-lite"/>
    </source>
</evidence>
<name>S3CPL4_OPHP1</name>
<dbReference type="AlphaFoldDB" id="S3CPL4"/>
<dbReference type="EMBL" id="KE148177">
    <property type="protein sequence ID" value="EPE02535.1"/>
    <property type="molecule type" value="Genomic_DNA"/>
</dbReference>
<dbReference type="HOGENOM" id="CLU_2498440_0_0_1"/>
<feature type="compositionally biased region" description="Basic and acidic residues" evidence="1">
    <location>
        <begin position="77"/>
        <end position="86"/>
    </location>
</feature>
<feature type="compositionally biased region" description="Basic and acidic residues" evidence="1">
    <location>
        <begin position="23"/>
        <end position="33"/>
    </location>
</feature>
<reference evidence="2 3" key="1">
    <citation type="journal article" date="2013" name="BMC Genomics">
        <title>The genome and transcriptome of the pine saprophyte Ophiostoma piceae, and a comparison with the bark beetle-associated pine pathogen Grosmannia clavigera.</title>
        <authorList>
            <person name="Haridas S."/>
            <person name="Wang Y."/>
            <person name="Lim L."/>
            <person name="Massoumi Alamouti S."/>
            <person name="Jackman S."/>
            <person name="Docking R."/>
            <person name="Robertson G."/>
            <person name="Birol I."/>
            <person name="Bohlmann J."/>
            <person name="Breuil C."/>
        </authorList>
    </citation>
    <scope>NUCLEOTIDE SEQUENCE [LARGE SCALE GENOMIC DNA]</scope>
    <source>
        <strain evidence="2 3">UAMH 11346</strain>
    </source>
</reference>
<keyword evidence="3" id="KW-1185">Reference proteome</keyword>
<organism evidence="2 3">
    <name type="scientific">Ophiostoma piceae (strain UAMH 11346)</name>
    <name type="common">Sap stain fungus</name>
    <dbReference type="NCBI Taxonomy" id="1262450"/>
    <lineage>
        <taxon>Eukaryota</taxon>
        <taxon>Fungi</taxon>
        <taxon>Dikarya</taxon>
        <taxon>Ascomycota</taxon>
        <taxon>Pezizomycotina</taxon>
        <taxon>Sordariomycetes</taxon>
        <taxon>Sordariomycetidae</taxon>
        <taxon>Ophiostomatales</taxon>
        <taxon>Ophiostomataceae</taxon>
        <taxon>Ophiostoma</taxon>
    </lineage>
</organism>
<evidence type="ECO:0000313" key="2">
    <source>
        <dbReference type="EMBL" id="EPE02535.1"/>
    </source>
</evidence>